<gene>
    <name evidence="1" type="ORF">HMPREF0650_2077</name>
</gene>
<accession>D1W3K8</accession>
<evidence type="ECO:0000313" key="2">
    <source>
        <dbReference type="Proteomes" id="UP000005283"/>
    </source>
</evidence>
<organism evidence="1 2">
    <name type="scientific">Hoylesella buccalis ATCC 35310</name>
    <dbReference type="NCBI Taxonomy" id="679190"/>
    <lineage>
        <taxon>Bacteria</taxon>
        <taxon>Pseudomonadati</taxon>
        <taxon>Bacteroidota</taxon>
        <taxon>Bacteroidia</taxon>
        <taxon>Bacteroidales</taxon>
        <taxon>Prevotellaceae</taxon>
        <taxon>Hoylesella</taxon>
    </lineage>
</organism>
<evidence type="ECO:0000313" key="1">
    <source>
        <dbReference type="EMBL" id="EFA92886.1"/>
    </source>
</evidence>
<reference evidence="1 2" key="1">
    <citation type="submission" date="2009-12" db="EMBL/GenBank/DDBJ databases">
        <title>Genome Sequence of Prevotella buccalis ATCC 35310.</title>
        <authorList>
            <person name="Durkin A.S."/>
            <person name="Madupu R."/>
            <person name="Torralba M."/>
            <person name="Methe B."/>
            <person name="Sutton G."/>
            <person name="Strausberg R.L."/>
            <person name="Nelson K.E."/>
        </authorList>
    </citation>
    <scope>NUCLEOTIDE SEQUENCE [LARGE SCALE GENOMIC DNA]</scope>
    <source>
        <strain evidence="1 2">ATCC 35310</strain>
    </source>
</reference>
<keyword evidence="2" id="KW-1185">Reference proteome</keyword>
<name>D1W3K8_9BACT</name>
<comment type="caution">
    <text evidence="1">The sequence shown here is derived from an EMBL/GenBank/DDBJ whole genome shotgun (WGS) entry which is preliminary data.</text>
</comment>
<dbReference type="AlphaFoldDB" id="D1W3K8"/>
<protein>
    <submittedName>
        <fullName evidence="1">Uncharacterized protein</fullName>
    </submittedName>
</protein>
<dbReference type="Proteomes" id="UP000005283">
    <property type="component" value="Unassembled WGS sequence"/>
</dbReference>
<dbReference type="EMBL" id="ADEG01000030">
    <property type="protein sequence ID" value="EFA92886.1"/>
    <property type="molecule type" value="Genomic_DNA"/>
</dbReference>
<sequence>MQSTDMRGPLVRLDEVAQISGYGYKGTIFEGLKAEDCENN</sequence>
<proteinExistence type="predicted"/>